<dbReference type="EMBL" id="JAVRFJ010000008">
    <property type="protein sequence ID" value="MDT0568072.1"/>
    <property type="molecule type" value="Genomic_DNA"/>
</dbReference>
<evidence type="ECO:0000313" key="3">
    <source>
        <dbReference type="Proteomes" id="UP001180737"/>
    </source>
</evidence>
<keyword evidence="3" id="KW-1185">Reference proteome</keyword>
<evidence type="ECO:0000256" key="1">
    <source>
        <dbReference type="SAM" id="MobiDB-lite"/>
    </source>
</evidence>
<organism evidence="2 3">
    <name type="scientific">Streptomyces gottesmaniae</name>
    <dbReference type="NCBI Taxonomy" id="3075518"/>
    <lineage>
        <taxon>Bacteria</taxon>
        <taxon>Bacillati</taxon>
        <taxon>Actinomycetota</taxon>
        <taxon>Actinomycetes</taxon>
        <taxon>Kitasatosporales</taxon>
        <taxon>Streptomycetaceae</taxon>
        <taxon>Streptomyces</taxon>
    </lineage>
</organism>
<comment type="caution">
    <text evidence="2">The sequence shown here is derived from an EMBL/GenBank/DDBJ whole genome shotgun (WGS) entry which is preliminary data.</text>
</comment>
<accession>A0ABU2YUS8</accession>
<name>A0ABU2YUS8_9ACTN</name>
<feature type="region of interest" description="Disordered" evidence="1">
    <location>
        <begin position="11"/>
        <end position="62"/>
    </location>
</feature>
<reference evidence="2" key="1">
    <citation type="submission" date="2024-05" db="EMBL/GenBank/DDBJ databases">
        <title>30 novel species of actinomycetes from the DSMZ collection.</title>
        <authorList>
            <person name="Nouioui I."/>
        </authorList>
    </citation>
    <scope>NUCLEOTIDE SEQUENCE</scope>
    <source>
        <strain evidence="2">DSM 3412</strain>
    </source>
</reference>
<feature type="compositionally biased region" description="Basic and acidic residues" evidence="1">
    <location>
        <begin position="34"/>
        <end position="46"/>
    </location>
</feature>
<evidence type="ECO:0000313" key="2">
    <source>
        <dbReference type="EMBL" id="MDT0568072.1"/>
    </source>
</evidence>
<dbReference type="Proteomes" id="UP001180737">
    <property type="component" value="Unassembled WGS sequence"/>
</dbReference>
<protein>
    <submittedName>
        <fullName evidence="2">Uncharacterized protein</fullName>
    </submittedName>
</protein>
<sequence length="62" mass="6536">MRALGVEAVAQGFDRRYAEPSPQQPGFGLLTGESRTREPAPNRPARDSWAPASISGRGGSAP</sequence>
<gene>
    <name evidence="2" type="ORF">RM704_11420</name>
</gene>
<dbReference type="RefSeq" id="WP_192829670.1">
    <property type="nucleotide sequence ID" value="NZ_JAVRFJ010000008.1"/>
</dbReference>
<proteinExistence type="predicted"/>